<dbReference type="Proteomes" id="UP001431783">
    <property type="component" value="Unassembled WGS sequence"/>
</dbReference>
<keyword evidence="1" id="KW-0472">Membrane</keyword>
<evidence type="ECO:0008006" key="4">
    <source>
        <dbReference type="Google" id="ProtNLM"/>
    </source>
</evidence>
<dbReference type="GO" id="GO:0005886">
    <property type="term" value="C:plasma membrane"/>
    <property type="evidence" value="ECO:0007669"/>
    <property type="project" value="TreeGrafter"/>
</dbReference>
<dbReference type="PANTHER" id="PTHR47154:SF2">
    <property type="entry name" value="G-PROTEIN COUPLED RECEPTOR MTH-RELATED"/>
    <property type="match status" value="1"/>
</dbReference>
<evidence type="ECO:0000256" key="1">
    <source>
        <dbReference type="SAM" id="Phobius"/>
    </source>
</evidence>
<feature type="transmembrane region" description="Helical" evidence="1">
    <location>
        <begin position="101"/>
        <end position="120"/>
    </location>
</feature>
<feature type="transmembrane region" description="Helical" evidence="1">
    <location>
        <begin position="12"/>
        <end position="32"/>
    </location>
</feature>
<evidence type="ECO:0000313" key="3">
    <source>
        <dbReference type="Proteomes" id="UP001431783"/>
    </source>
</evidence>
<dbReference type="AlphaFoldDB" id="A0AAW1TTL0"/>
<accession>A0AAW1TTL0</accession>
<protein>
    <recommendedName>
        <fullName evidence="4">Gustatory receptor</fullName>
    </recommendedName>
</protein>
<proteinExistence type="predicted"/>
<keyword evidence="1" id="KW-0812">Transmembrane</keyword>
<organism evidence="2 3">
    <name type="scientific">Henosepilachna vigintioctopunctata</name>
    <dbReference type="NCBI Taxonomy" id="420089"/>
    <lineage>
        <taxon>Eukaryota</taxon>
        <taxon>Metazoa</taxon>
        <taxon>Ecdysozoa</taxon>
        <taxon>Arthropoda</taxon>
        <taxon>Hexapoda</taxon>
        <taxon>Insecta</taxon>
        <taxon>Pterygota</taxon>
        <taxon>Neoptera</taxon>
        <taxon>Endopterygota</taxon>
        <taxon>Coleoptera</taxon>
        <taxon>Polyphaga</taxon>
        <taxon>Cucujiformia</taxon>
        <taxon>Coccinelloidea</taxon>
        <taxon>Coccinellidae</taxon>
        <taxon>Epilachninae</taxon>
        <taxon>Epilachnini</taxon>
        <taxon>Henosepilachna</taxon>
    </lineage>
</organism>
<sequence length="137" mass="16031">MIKNKVKGNYAFSLFITLPMILQQIVKIVLFIKTVRQYFRVKSEIGRMDANYRSQNDYQAGKKKLYLVLKLGVVIGILFLFETISSIRIMNVNVISEQIEIAWNIIISLQGIFIFIIFICKKNIYISLCEKWKMVRG</sequence>
<dbReference type="PANTHER" id="PTHR47154">
    <property type="entry name" value="G-PROTEIN COUPLED RECEPTOR MTH-RELATED"/>
    <property type="match status" value="1"/>
</dbReference>
<dbReference type="EMBL" id="JARQZJ010000008">
    <property type="protein sequence ID" value="KAK9872023.1"/>
    <property type="molecule type" value="Genomic_DNA"/>
</dbReference>
<dbReference type="InterPro" id="IPR051384">
    <property type="entry name" value="Mth_GPCR"/>
</dbReference>
<comment type="caution">
    <text evidence="2">The sequence shown here is derived from an EMBL/GenBank/DDBJ whole genome shotgun (WGS) entry which is preliminary data.</text>
</comment>
<keyword evidence="1" id="KW-1133">Transmembrane helix</keyword>
<keyword evidence="3" id="KW-1185">Reference proteome</keyword>
<feature type="transmembrane region" description="Helical" evidence="1">
    <location>
        <begin position="65"/>
        <end position="89"/>
    </location>
</feature>
<dbReference type="Gene3D" id="1.20.1070.10">
    <property type="entry name" value="Rhodopsin 7-helix transmembrane proteins"/>
    <property type="match status" value="1"/>
</dbReference>
<gene>
    <name evidence="2" type="ORF">WA026_015272</name>
</gene>
<evidence type="ECO:0000313" key="2">
    <source>
        <dbReference type="EMBL" id="KAK9872023.1"/>
    </source>
</evidence>
<name>A0AAW1TTL0_9CUCU</name>
<dbReference type="GO" id="GO:0008528">
    <property type="term" value="F:G protein-coupled peptide receptor activity"/>
    <property type="evidence" value="ECO:0007669"/>
    <property type="project" value="TreeGrafter"/>
</dbReference>
<reference evidence="2 3" key="1">
    <citation type="submission" date="2023-03" db="EMBL/GenBank/DDBJ databases">
        <title>Genome insight into feeding habits of ladybird beetles.</title>
        <authorList>
            <person name="Li H.-S."/>
            <person name="Huang Y.-H."/>
            <person name="Pang H."/>
        </authorList>
    </citation>
    <scope>NUCLEOTIDE SEQUENCE [LARGE SCALE GENOMIC DNA]</scope>
    <source>
        <strain evidence="2">SYSU_2023b</strain>
        <tissue evidence="2">Whole body</tissue>
    </source>
</reference>